<feature type="region of interest" description="ACP-binding" evidence="13">
    <location>
        <begin position="254"/>
        <end position="258"/>
    </location>
</feature>
<comment type="subunit">
    <text evidence="13">Homodimer.</text>
</comment>
<feature type="active site" evidence="13">
    <location>
        <position position="283"/>
    </location>
</feature>
<keyword evidence="11 13" id="KW-0012">Acyltransferase</keyword>
<keyword evidence="17" id="KW-1185">Reference proteome</keyword>
<dbReference type="Pfam" id="PF08545">
    <property type="entry name" value="ACP_syn_III"/>
    <property type="match status" value="1"/>
</dbReference>
<evidence type="ECO:0000256" key="2">
    <source>
        <dbReference type="ARBA" id="ARBA00008642"/>
    </source>
</evidence>
<dbReference type="SUPFAM" id="SSF53901">
    <property type="entry name" value="Thiolase-like"/>
    <property type="match status" value="1"/>
</dbReference>
<keyword evidence="6 13" id="KW-0808">Transferase</keyword>
<evidence type="ECO:0000256" key="12">
    <source>
        <dbReference type="ARBA" id="ARBA00051096"/>
    </source>
</evidence>
<gene>
    <name evidence="13" type="primary">fabH</name>
    <name evidence="16" type="ORF">CCAL9337_03325</name>
</gene>
<dbReference type="Gene3D" id="3.40.47.10">
    <property type="match status" value="1"/>
</dbReference>
<feature type="active site" evidence="13">
    <location>
        <position position="253"/>
    </location>
</feature>
<dbReference type="PANTHER" id="PTHR34069:SF2">
    <property type="entry name" value="BETA-KETOACYL-[ACYL-CARRIER-PROTEIN] SYNTHASE III"/>
    <property type="match status" value="1"/>
</dbReference>
<feature type="active site" evidence="13">
    <location>
        <position position="114"/>
    </location>
</feature>
<keyword evidence="8 13" id="KW-0443">Lipid metabolism</keyword>
<keyword evidence="7 13" id="KW-0276">Fatty acid metabolism</keyword>
<comment type="caution">
    <text evidence="16">The sequence shown here is derived from an EMBL/GenBank/DDBJ whole genome shotgun (WGS) entry which is preliminary data.</text>
</comment>
<evidence type="ECO:0000259" key="14">
    <source>
        <dbReference type="Pfam" id="PF08541"/>
    </source>
</evidence>
<dbReference type="Pfam" id="PF08541">
    <property type="entry name" value="ACP_syn_III_C"/>
    <property type="match status" value="1"/>
</dbReference>
<evidence type="ECO:0000256" key="10">
    <source>
        <dbReference type="ARBA" id="ARBA00023268"/>
    </source>
</evidence>
<evidence type="ECO:0000256" key="7">
    <source>
        <dbReference type="ARBA" id="ARBA00022832"/>
    </source>
</evidence>
<keyword evidence="4 13" id="KW-0963">Cytoplasm</keyword>
<dbReference type="EC" id="2.3.1.180" evidence="3 13"/>
<evidence type="ECO:0000313" key="16">
    <source>
        <dbReference type="EMBL" id="MBE3607759.1"/>
    </source>
</evidence>
<dbReference type="GO" id="GO:0044550">
    <property type="term" value="P:secondary metabolite biosynthetic process"/>
    <property type="evidence" value="ECO:0007669"/>
    <property type="project" value="TreeGrafter"/>
</dbReference>
<sequence>MPKASLISIAAYTPSRVLSNFDLEKMVETSDEWIVKRTGIKERRIAKDEITSDIGTKAGELAIKRSGLKKEQIDAIICATISPDHLCMPSTACKIAANLSLPHGITAFDISAACTGFIYLLEIAKSLVESGAKKNVLIIGAEKLSSVVDYTDRSTCILFGDGAGAAVVSASDENEILNVHTASDGTQGELLITPGCGSAFPASKETLDKKLNFIHMAGNEVFKIAVQTLTKSVLDILEKNNLTSDQIDFFIPHQANIRIIEAVKQRLNFTDEQCVLTVAKYGNTSSASIPMAINDAYEDGRIKNGSMLLLDAFGGGFTWGSAILKFGGKNYCDLNA</sequence>
<evidence type="ECO:0000259" key="15">
    <source>
        <dbReference type="Pfam" id="PF08545"/>
    </source>
</evidence>
<comment type="pathway">
    <text evidence="1 13">Lipid metabolism; fatty acid biosynthesis.</text>
</comment>
<dbReference type="NCBIfam" id="NF006829">
    <property type="entry name" value="PRK09352.1"/>
    <property type="match status" value="1"/>
</dbReference>
<dbReference type="EMBL" id="LIWG01000003">
    <property type="protein sequence ID" value="MBE3607759.1"/>
    <property type="molecule type" value="Genomic_DNA"/>
</dbReference>
<dbReference type="GO" id="GO:0004315">
    <property type="term" value="F:3-oxoacyl-[acyl-carrier-protein] synthase activity"/>
    <property type="evidence" value="ECO:0007669"/>
    <property type="project" value="InterPro"/>
</dbReference>
<keyword evidence="5 13" id="KW-0444">Lipid biosynthesis</keyword>
<accession>A0AAW3ZRL0</accession>
<name>A0AAW3ZRL0_9BACT</name>
<keyword evidence="10 13" id="KW-0511">Multifunctional enzyme</keyword>
<evidence type="ECO:0000256" key="1">
    <source>
        <dbReference type="ARBA" id="ARBA00005194"/>
    </source>
</evidence>
<evidence type="ECO:0000256" key="13">
    <source>
        <dbReference type="HAMAP-Rule" id="MF_01815"/>
    </source>
</evidence>
<dbReference type="Proteomes" id="UP000650616">
    <property type="component" value="Unassembled WGS sequence"/>
</dbReference>
<evidence type="ECO:0000256" key="8">
    <source>
        <dbReference type="ARBA" id="ARBA00023098"/>
    </source>
</evidence>
<evidence type="ECO:0000256" key="6">
    <source>
        <dbReference type="ARBA" id="ARBA00022679"/>
    </source>
</evidence>
<dbReference type="PANTHER" id="PTHR34069">
    <property type="entry name" value="3-OXOACYL-[ACYL-CARRIER-PROTEIN] SYNTHASE 3"/>
    <property type="match status" value="1"/>
</dbReference>
<evidence type="ECO:0000256" key="9">
    <source>
        <dbReference type="ARBA" id="ARBA00023160"/>
    </source>
</evidence>
<proteinExistence type="inferred from homology"/>
<dbReference type="NCBIfam" id="TIGR00747">
    <property type="entry name" value="fabH"/>
    <property type="match status" value="1"/>
</dbReference>
<evidence type="ECO:0000256" key="11">
    <source>
        <dbReference type="ARBA" id="ARBA00023315"/>
    </source>
</evidence>
<evidence type="ECO:0000256" key="3">
    <source>
        <dbReference type="ARBA" id="ARBA00012333"/>
    </source>
</evidence>
<dbReference type="CDD" id="cd00830">
    <property type="entry name" value="KAS_III"/>
    <property type="match status" value="1"/>
</dbReference>
<comment type="subcellular location">
    <subcellularLocation>
        <location evidence="13">Cytoplasm</location>
    </subcellularLocation>
</comment>
<evidence type="ECO:0000313" key="17">
    <source>
        <dbReference type="Proteomes" id="UP000650616"/>
    </source>
</evidence>
<dbReference type="GO" id="GO:0033818">
    <property type="term" value="F:beta-ketoacyl-acyl-carrier-protein synthase III activity"/>
    <property type="evidence" value="ECO:0007669"/>
    <property type="project" value="UniProtKB-UniRule"/>
</dbReference>
<feature type="domain" description="Beta-ketoacyl-[acyl-carrier-protein] synthase III C-terminal" evidence="14">
    <location>
        <begin position="237"/>
        <end position="325"/>
    </location>
</feature>
<dbReference type="AlphaFoldDB" id="A0AAW3ZRL0"/>
<organism evidence="16 17">
    <name type="scientific">Campylobacter californiensis</name>
    <dbReference type="NCBI Taxonomy" id="1032243"/>
    <lineage>
        <taxon>Bacteria</taxon>
        <taxon>Pseudomonadati</taxon>
        <taxon>Campylobacterota</taxon>
        <taxon>Epsilonproteobacteria</taxon>
        <taxon>Campylobacterales</taxon>
        <taxon>Campylobacteraceae</taxon>
        <taxon>Campylobacter</taxon>
    </lineage>
</organism>
<dbReference type="FunFam" id="3.40.47.10:FF:000004">
    <property type="entry name" value="3-oxoacyl-[acyl-carrier-protein] synthase 3"/>
    <property type="match status" value="1"/>
</dbReference>
<comment type="domain">
    <text evidence="13">The last Arg residue of the ACP-binding site is essential for the weak association between ACP/AcpP and FabH.</text>
</comment>
<dbReference type="RefSeq" id="WP_170015774.1">
    <property type="nucleotide sequence ID" value="NZ_CP012545.1"/>
</dbReference>
<protein>
    <recommendedName>
        <fullName evidence="3 13">Beta-ketoacyl-[acyl-carrier-protein] synthase III</fullName>
        <shortName evidence="13">Beta-ketoacyl-ACP synthase III</shortName>
        <shortName evidence="13">KAS III</shortName>
        <ecNumber evidence="3 13">2.3.1.180</ecNumber>
    </recommendedName>
    <alternativeName>
        <fullName evidence="13">3-oxoacyl-[acyl-carrier-protein] synthase 3</fullName>
    </alternativeName>
    <alternativeName>
        <fullName evidence="13">3-oxoacyl-[acyl-carrier-protein] synthase III</fullName>
    </alternativeName>
</protein>
<comment type="catalytic activity">
    <reaction evidence="12">
        <text>malonyl-[ACP] + acetyl-CoA + H(+) = 3-oxobutanoyl-[ACP] + CO2 + CoA</text>
        <dbReference type="Rhea" id="RHEA:12080"/>
        <dbReference type="Rhea" id="RHEA-COMP:9623"/>
        <dbReference type="Rhea" id="RHEA-COMP:9625"/>
        <dbReference type="ChEBI" id="CHEBI:15378"/>
        <dbReference type="ChEBI" id="CHEBI:16526"/>
        <dbReference type="ChEBI" id="CHEBI:57287"/>
        <dbReference type="ChEBI" id="CHEBI:57288"/>
        <dbReference type="ChEBI" id="CHEBI:78449"/>
        <dbReference type="ChEBI" id="CHEBI:78450"/>
        <dbReference type="EC" id="2.3.1.180"/>
    </reaction>
    <physiologicalReaction direction="left-to-right" evidence="12">
        <dbReference type="Rhea" id="RHEA:12081"/>
    </physiologicalReaction>
</comment>
<dbReference type="InterPro" id="IPR004655">
    <property type="entry name" value="FabH"/>
</dbReference>
<comment type="function">
    <text evidence="13">Catalyzes the condensation reaction of fatty acid synthesis by the addition to an acyl acceptor of two carbons from malonyl-ACP. Catalyzes the first condensation reaction which initiates fatty acid synthesis and may therefore play a role in governing the total rate of fatty acid production. Possesses both acetoacetyl-ACP synthase and acetyl transacylase activities. Its substrate specificity determines the biosynthesis of branched-chain and/or straight-chain of fatty acids.</text>
</comment>
<dbReference type="GO" id="GO:0006633">
    <property type="term" value="P:fatty acid biosynthetic process"/>
    <property type="evidence" value="ECO:0007669"/>
    <property type="project" value="UniProtKB-UniRule"/>
</dbReference>
<evidence type="ECO:0000256" key="5">
    <source>
        <dbReference type="ARBA" id="ARBA00022516"/>
    </source>
</evidence>
<reference evidence="16 17" key="1">
    <citation type="submission" date="2015-08" db="EMBL/GenBank/DDBJ databases">
        <title>Comparative genomics of the Campylobacter concisus group.</title>
        <authorList>
            <person name="Yee E."/>
            <person name="Chapman M.H."/>
            <person name="Huynh S."/>
            <person name="Bono J.L."/>
            <person name="On S.L."/>
            <person name="St Leger J."/>
            <person name="Foster G."/>
            <person name="Parker C.T."/>
            <person name="Miller W.G."/>
        </authorList>
    </citation>
    <scope>NUCLEOTIDE SEQUENCE [LARGE SCALE GENOMIC DNA]</scope>
    <source>
        <strain evidence="16 17">RM9337</strain>
    </source>
</reference>
<feature type="domain" description="Beta-ketoacyl-[acyl-carrier-protein] synthase III N-terminal" evidence="15">
    <location>
        <begin position="108"/>
        <end position="185"/>
    </location>
</feature>
<keyword evidence="9 13" id="KW-0275">Fatty acid biosynthesis</keyword>
<evidence type="ECO:0000256" key="4">
    <source>
        <dbReference type="ARBA" id="ARBA00022490"/>
    </source>
</evidence>
<dbReference type="InterPro" id="IPR016039">
    <property type="entry name" value="Thiolase-like"/>
</dbReference>
<dbReference type="GO" id="GO:0005737">
    <property type="term" value="C:cytoplasm"/>
    <property type="evidence" value="ECO:0007669"/>
    <property type="project" value="UniProtKB-SubCell"/>
</dbReference>
<dbReference type="InterPro" id="IPR013751">
    <property type="entry name" value="ACP_syn_III_N"/>
</dbReference>
<dbReference type="HAMAP" id="MF_01815">
    <property type="entry name" value="FabH"/>
    <property type="match status" value="1"/>
</dbReference>
<comment type="similarity">
    <text evidence="2 13">Belongs to the thiolase-like superfamily. FabH family.</text>
</comment>
<dbReference type="InterPro" id="IPR013747">
    <property type="entry name" value="ACP_syn_III_C"/>
</dbReference>